<accession>A0ABT6AG13</accession>
<name>A0ABT6AG13_9BURK</name>
<evidence type="ECO:0000313" key="2">
    <source>
        <dbReference type="Proteomes" id="UP001216674"/>
    </source>
</evidence>
<evidence type="ECO:0008006" key="3">
    <source>
        <dbReference type="Google" id="ProtNLM"/>
    </source>
</evidence>
<gene>
    <name evidence="1" type="ORF">P3W85_00980</name>
</gene>
<protein>
    <recommendedName>
        <fullName evidence="3">Secreted protein</fullName>
    </recommendedName>
</protein>
<keyword evidence="2" id="KW-1185">Reference proteome</keyword>
<evidence type="ECO:0000313" key="1">
    <source>
        <dbReference type="EMBL" id="MDF3831540.1"/>
    </source>
</evidence>
<dbReference type="EMBL" id="JARJLM010000014">
    <property type="protein sequence ID" value="MDF3831540.1"/>
    <property type="molecule type" value="Genomic_DNA"/>
</dbReference>
<dbReference type="Proteomes" id="UP001216674">
    <property type="component" value="Unassembled WGS sequence"/>
</dbReference>
<proteinExistence type="predicted"/>
<dbReference type="RefSeq" id="WP_276263391.1">
    <property type="nucleotide sequence ID" value="NZ_JARJLM010000014.1"/>
</dbReference>
<comment type="caution">
    <text evidence="1">The sequence shown here is derived from an EMBL/GenBank/DDBJ whole genome shotgun (WGS) entry which is preliminary data.</text>
</comment>
<sequence length="69" mass="7906">MTCIAVIVARSRLRSTSTGIVSTVSLTARRISWLRRRVIQVGRGQKQGGNPSGQERLVYRHYRRRTPVR</sequence>
<organism evidence="1 2">
    <name type="scientific">Cupriavidus basilensis</name>
    <dbReference type="NCBI Taxonomy" id="68895"/>
    <lineage>
        <taxon>Bacteria</taxon>
        <taxon>Pseudomonadati</taxon>
        <taxon>Pseudomonadota</taxon>
        <taxon>Betaproteobacteria</taxon>
        <taxon>Burkholderiales</taxon>
        <taxon>Burkholderiaceae</taxon>
        <taxon>Cupriavidus</taxon>
    </lineage>
</organism>
<feature type="non-terminal residue" evidence="1">
    <location>
        <position position="69"/>
    </location>
</feature>
<reference evidence="1 2" key="1">
    <citation type="submission" date="2023-03" db="EMBL/GenBank/DDBJ databases">
        <title>Draft assemblies of triclosan tolerant bacteria isolated from returned activated sludge.</title>
        <authorList>
            <person name="Van Hamelsveld S."/>
        </authorList>
    </citation>
    <scope>NUCLEOTIDE SEQUENCE [LARGE SCALE GENOMIC DNA]</scope>
    <source>
        <strain evidence="1 2">GW210010_S58</strain>
    </source>
</reference>